<reference evidence="1 2" key="1">
    <citation type="journal article" date="2006" name="Nature">
        <title>Global trends of whole-genome duplications revealed by the ciliate Paramecium tetraurelia.</title>
        <authorList>
            <consortium name="Genoscope"/>
            <person name="Aury J.-M."/>
            <person name="Jaillon O."/>
            <person name="Duret L."/>
            <person name="Noel B."/>
            <person name="Jubin C."/>
            <person name="Porcel B.M."/>
            <person name="Segurens B."/>
            <person name="Daubin V."/>
            <person name="Anthouard V."/>
            <person name="Aiach N."/>
            <person name="Arnaiz O."/>
            <person name="Billaut A."/>
            <person name="Beisson J."/>
            <person name="Blanc I."/>
            <person name="Bouhouche K."/>
            <person name="Camara F."/>
            <person name="Duharcourt S."/>
            <person name="Guigo R."/>
            <person name="Gogendeau D."/>
            <person name="Katinka M."/>
            <person name="Keller A.-M."/>
            <person name="Kissmehl R."/>
            <person name="Klotz C."/>
            <person name="Koll F."/>
            <person name="Le Moue A."/>
            <person name="Lepere C."/>
            <person name="Malinsky S."/>
            <person name="Nowacki M."/>
            <person name="Nowak J.K."/>
            <person name="Plattner H."/>
            <person name="Poulain J."/>
            <person name="Ruiz F."/>
            <person name="Serrano V."/>
            <person name="Zagulski M."/>
            <person name="Dessen P."/>
            <person name="Betermier M."/>
            <person name="Weissenbach J."/>
            <person name="Scarpelli C."/>
            <person name="Schachter V."/>
            <person name="Sperling L."/>
            <person name="Meyer E."/>
            <person name="Cohen J."/>
            <person name="Wincker P."/>
        </authorList>
    </citation>
    <scope>NUCLEOTIDE SEQUENCE [LARGE SCALE GENOMIC DNA]</scope>
    <source>
        <strain evidence="1 2">Stock d4-2</strain>
    </source>
</reference>
<dbReference type="RefSeq" id="XP_001444565.1">
    <property type="nucleotide sequence ID" value="XM_001444528.1"/>
</dbReference>
<dbReference type="InParanoid" id="A0D2A1"/>
<proteinExistence type="predicted"/>
<dbReference type="KEGG" id="ptm:GSPATT00012674001"/>
<dbReference type="GeneID" id="5030349"/>
<keyword evidence="2" id="KW-1185">Reference proteome</keyword>
<gene>
    <name evidence="1" type="ORF">GSPATT00012674001</name>
</gene>
<dbReference type="Proteomes" id="UP000000600">
    <property type="component" value="Unassembled WGS sequence"/>
</dbReference>
<dbReference type="EMBL" id="CT868263">
    <property type="protein sequence ID" value="CAK77168.1"/>
    <property type="molecule type" value="Genomic_DNA"/>
</dbReference>
<evidence type="ECO:0000313" key="1">
    <source>
        <dbReference type="EMBL" id="CAK77168.1"/>
    </source>
</evidence>
<evidence type="ECO:0000313" key="2">
    <source>
        <dbReference type="Proteomes" id="UP000000600"/>
    </source>
</evidence>
<accession>A0D2A1</accession>
<protein>
    <submittedName>
        <fullName evidence="1">Uncharacterized protein</fullName>
    </submittedName>
</protein>
<dbReference type="AlphaFoldDB" id="A0D2A1"/>
<organism evidence="1 2">
    <name type="scientific">Paramecium tetraurelia</name>
    <dbReference type="NCBI Taxonomy" id="5888"/>
    <lineage>
        <taxon>Eukaryota</taxon>
        <taxon>Sar</taxon>
        <taxon>Alveolata</taxon>
        <taxon>Ciliophora</taxon>
        <taxon>Intramacronucleata</taxon>
        <taxon>Oligohymenophorea</taxon>
        <taxon>Peniculida</taxon>
        <taxon>Parameciidae</taxon>
        <taxon>Paramecium</taxon>
    </lineage>
</organism>
<name>A0D2A1_PARTE</name>
<sequence>MLKETKYEIISTDVMMGKINVSRQDYSKNVNLLFCLKSIKKYSLFQEFSTLYRVNDPKDQKDQLECKKEEKLKDFSQQQFF</sequence>
<dbReference type="HOGENOM" id="CLU_2579012_0_0_1"/>